<dbReference type="InterPro" id="IPR013094">
    <property type="entry name" value="AB_hydrolase_3"/>
</dbReference>
<evidence type="ECO:0000256" key="1">
    <source>
        <dbReference type="ARBA" id="ARBA00010515"/>
    </source>
</evidence>
<dbReference type="InterPro" id="IPR002168">
    <property type="entry name" value="Lipase_GDXG_HIS_AS"/>
</dbReference>
<name>A0ABS1UYL6_9PROT</name>
<dbReference type="SUPFAM" id="SSF53474">
    <property type="entry name" value="alpha/beta-Hydrolases"/>
    <property type="match status" value="1"/>
</dbReference>
<dbReference type="InterPro" id="IPR029058">
    <property type="entry name" value="AB_hydrolase_fold"/>
</dbReference>
<accession>A0ABS1UYL6</accession>
<comment type="caution">
    <text evidence="4">The sequence shown here is derived from an EMBL/GenBank/DDBJ whole genome shotgun (WGS) entry which is preliminary data.</text>
</comment>
<dbReference type="PROSITE" id="PS01173">
    <property type="entry name" value="LIPASE_GDXG_HIS"/>
    <property type="match status" value="1"/>
</dbReference>
<dbReference type="Pfam" id="PF07859">
    <property type="entry name" value="Abhydrolase_3"/>
    <property type="match status" value="1"/>
</dbReference>
<dbReference type="GO" id="GO:0016787">
    <property type="term" value="F:hydrolase activity"/>
    <property type="evidence" value="ECO:0007669"/>
    <property type="project" value="UniProtKB-KW"/>
</dbReference>
<evidence type="ECO:0000256" key="2">
    <source>
        <dbReference type="ARBA" id="ARBA00022801"/>
    </source>
</evidence>
<dbReference type="EMBL" id="JAEUXJ010000001">
    <property type="protein sequence ID" value="MBL6454559.1"/>
    <property type="molecule type" value="Genomic_DNA"/>
</dbReference>
<sequence length="310" mass="32882">MPVDPQVQALLDATGSQPPIRSLPVEQVRAMFRAHPLPGVSAGEVAIVVDRCIRGPNGRLGLRVYTPHGTGPFPLLVFFHGGGFVVCDLDTHDALCRNLCAGVACVVVSVDYRLAPEHRFPAAHDDCHAATRWAAEHTRELGADPKRVVVGGDSAGGLLAAATALRLRDEGGPQLAGQLLLYPTTDLGTPATASMTEFAEGYGLTAADLPWFWEKYLNSPSDAADPSASPLRAPDLRGLPPTMVLTAECDLLRDEGERYAERLLDAGVPTVLSRQAGMIHAFLLFTGMISGADTALSEACAWLRGTLGQD</sequence>
<protein>
    <submittedName>
        <fullName evidence="4">Alpha/beta hydrolase</fullName>
    </submittedName>
</protein>
<evidence type="ECO:0000313" key="4">
    <source>
        <dbReference type="EMBL" id="MBL6454559.1"/>
    </source>
</evidence>
<dbReference type="InterPro" id="IPR050300">
    <property type="entry name" value="GDXG_lipolytic_enzyme"/>
</dbReference>
<feature type="domain" description="Alpha/beta hydrolase fold-3" evidence="3">
    <location>
        <begin position="76"/>
        <end position="283"/>
    </location>
</feature>
<evidence type="ECO:0000313" key="5">
    <source>
        <dbReference type="Proteomes" id="UP000606490"/>
    </source>
</evidence>
<dbReference type="RefSeq" id="WP_202824252.1">
    <property type="nucleotide sequence ID" value="NZ_JAEUXJ010000001.1"/>
</dbReference>
<reference evidence="4 5" key="1">
    <citation type="submission" date="2021-01" db="EMBL/GenBank/DDBJ databases">
        <title>Belnapia mucosa sp. nov. and Belnapia arida sp. nov., isolated from the Tabernas Desert (Almeria, Spain).</title>
        <authorList>
            <person name="Molina-Menor E."/>
            <person name="Vidal-Verdu A."/>
            <person name="Calonge A."/>
            <person name="Satari L."/>
            <person name="Pereto Magraner J."/>
            <person name="Porcar Miralles M."/>
        </authorList>
    </citation>
    <scope>NUCLEOTIDE SEQUENCE [LARGE SCALE GENOMIC DNA]</scope>
    <source>
        <strain evidence="4 5">T6</strain>
    </source>
</reference>
<keyword evidence="2 4" id="KW-0378">Hydrolase</keyword>
<dbReference type="Proteomes" id="UP000606490">
    <property type="component" value="Unassembled WGS sequence"/>
</dbReference>
<dbReference type="Gene3D" id="3.40.50.1820">
    <property type="entry name" value="alpha/beta hydrolase"/>
    <property type="match status" value="1"/>
</dbReference>
<evidence type="ECO:0000259" key="3">
    <source>
        <dbReference type="Pfam" id="PF07859"/>
    </source>
</evidence>
<dbReference type="PANTHER" id="PTHR48081:SF8">
    <property type="entry name" value="ALPHA_BETA HYDROLASE FOLD-3 DOMAIN-CONTAINING PROTEIN-RELATED"/>
    <property type="match status" value="1"/>
</dbReference>
<gene>
    <name evidence="4" type="ORF">JMJ55_04430</name>
</gene>
<organism evidence="4 5">
    <name type="scientific">Belnapia mucosa</name>
    <dbReference type="NCBI Taxonomy" id="2804532"/>
    <lineage>
        <taxon>Bacteria</taxon>
        <taxon>Pseudomonadati</taxon>
        <taxon>Pseudomonadota</taxon>
        <taxon>Alphaproteobacteria</taxon>
        <taxon>Acetobacterales</taxon>
        <taxon>Roseomonadaceae</taxon>
        <taxon>Belnapia</taxon>
    </lineage>
</organism>
<keyword evidence="5" id="KW-1185">Reference proteome</keyword>
<proteinExistence type="inferred from homology"/>
<dbReference type="PANTHER" id="PTHR48081">
    <property type="entry name" value="AB HYDROLASE SUPERFAMILY PROTEIN C4A8.06C"/>
    <property type="match status" value="1"/>
</dbReference>
<comment type="similarity">
    <text evidence="1">Belongs to the 'GDXG' lipolytic enzyme family.</text>
</comment>